<keyword evidence="3" id="KW-1185">Reference proteome</keyword>
<evidence type="ECO:0000313" key="2">
    <source>
        <dbReference type="EMBL" id="MBU2760891.1"/>
    </source>
</evidence>
<dbReference type="RefSeq" id="WP_215884469.1">
    <property type="nucleotide sequence ID" value="NZ_JAAOMP010000130.1"/>
</dbReference>
<comment type="caution">
    <text evidence="2">The sequence shown here is derived from an EMBL/GenBank/DDBJ whole genome shotgun (WGS) entry which is preliminary data.</text>
</comment>
<name>A0ABS6A198_9PROT</name>
<dbReference type="InterPro" id="IPR052186">
    <property type="entry name" value="Hydantoin_racemase-like"/>
</dbReference>
<dbReference type="Gene3D" id="3.40.50.12500">
    <property type="match status" value="1"/>
</dbReference>
<dbReference type="PANTHER" id="PTHR28047">
    <property type="entry name" value="PROTEIN DCG1"/>
    <property type="match status" value="1"/>
</dbReference>
<protein>
    <submittedName>
        <fullName evidence="2">Aspartate/glutamate racemase family protein</fullName>
    </submittedName>
</protein>
<reference evidence="2 3" key="1">
    <citation type="journal article" date="2021" name="ISME J.">
        <title>Genomic evolution of the class Acidithiobacillia: deep-branching Proteobacteria living in extreme acidic conditions.</title>
        <authorList>
            <person name="Moya-Beltran A."/>
            <person name="Beard S."/>
            <person name="Rojas-Villalobos C."/>
            <person name="Issotta F."/>
            <person name="Gallardo Y."/>
            <person name="Ulloa R."/>
            <person name="Giaveno A."/>
            <person name="Degli Esposti M."/>
            <person name="Johnson D.B."/>
            <person name="Quatrini R."/>
        </authorList>
    </citation>
    <scope>NUCLEOTIDE SEQUENCE [LARGE SCALE GENOMIC DNA]</scope>
    <source>
        <strain evidence="2 3">RW2</strain>
    </source>
</reference>
<dbReference type="Pfam" id="PF01177">
    <property type="entry name" value="Asp_Glu_race"/>
    <property type="match status" value="1"/>
</dbReference>
<organism evidence="2 3">
    <name type="scientific">Acidithiobacillus sulfurivorans</name>
    <dbReference type="NCBI Taxonomy" id="1958756"/>
    <lineage>
        <taxon>Bacteria</taxon>
        <taxon>Pseudomonadati</taxon>
        <taxon>Pseudomonadota</taxon>
        <taxon>Acidithiobacillia</taxon>
        <taxon>Acidithiobacillales</taxon>
        <taxon>Acidithiobacillaceae</taxon>
        <taxon>Acidithiobacillus</taxon>
    </lineage>
</organism>
<dbReference type="InterPro" id="IPR015942">
    <property type="entry name" value="Asp/Glu/hydantoin_racemase"/>
</dbReference>
<dbReference type="InterPro" id="IPR053714">
    <property type="entry name" value="Iso_Racemase_Enz_sf"/>
</dbReference>
<proteinExistence type="inferred from homology"/>
<comment type="similarity">
    <text evidence="1">Belongs to the HyuE racemase family.</text>
</comment>
<accession>A0ABS6A198</accession>
<dbReference type="EMBL" id="JAAOMP010000130">
    <property type="protein sequence ID" value="MBU2760891.1"/>
    <property type="molecule type" value="Genomic_DNA"/>
</dbReference>
<dbReference type="Proteomes" id="UP000755654">
    <property type="component" value="Unassembled WGS sequence"/>
</dbReference>
<dbReference type="PANTHER" id="PTHR28047:SF5">
    <property type="entry name" value="PROTEIN DCG1"/>
    <property type="match status" value="1"/>
</dbReference>
<gene>
    <name evidence="2" type="ORF">HAP95_12160</name>
</gene>
<evidence type="ECO:0000313" key="3">
    <source>
        <dbReference type="Proteomes" id="UP000755654"/>
    </source>
</evidence>
<evidence type="ECO:0000256" key="1">
    <source>
        <dbReference type="ARBA" id="ARBA00038414"/>
    </source>
</evidence>
<sequence>MNIQIINPNSSKKITDDIKKAIKKYDINNKNLVFTTALDGPETIESSFDECFSATTVLETIKKNTHKYFDAHIIACFGDPGLDAAREFADVPVIGIAEASMHFASLVATKFTIITTVSRMKTHTENLLYKYGYDRKCSKVRAINCPVLSLVDEFDISRGILEEECVKAIDDDNIGAIILGCAGMAGLSTDLTAKYGIPIIDGVISAIYLSEALINSNITTSKHGDYAFPPEKKYLGKFKNMGTTL</sequence>